<dbReference type="GO" id="GO:0000139">
    <property type="term" value="C:Golgi membrane"/>
    <property type="evidence" value="ECO:0007669"/>
    <property type="project" value="InterPro"/>
</dbReference>
<feature type="transmembrane region" description="Helical" evidence="6">
    <location>
        <begin position="744"/>
        <end position="761"/>
    </location>
</feature>
<feature type="transmembrane region" description="Helical" evidence="6">
    <location>
        <begin position="337"/>
        <end position="354"/>
    </location>
</feature>
<comment type="subcellular location">
    <subcellularLocation>
        <location evidence="1">Membrane</location>
        <topology evidence="1">Multi-pass membrane protein</topology>
    </subcellularLocation>
</comment>
<feature type="transmembrane region" description="Helical" evidence="6">
    <location>
        <begin position="544"/>
        <end position="568"/>
    </location>
</feature>
<organism evidence="7 8">
    <name type="scientific">Symbiodinium natans</name>
    <dbReference type="NCBI Taxonomy" id="878477"/>
    <lineage>
        <taxon>Eukaryota</taxon>
        <taxon>Sar</taxon>
        <taxon>Alveolata</taxon>
        <taxon>Dinophyceae</taxon>
        <taxon>Suessiales</taxon>
        <taxon>Symbiodiniaceae</taxon>
        <taxon>Symbiodinium</taxon>
    </lineage>
</organism>
<evidence type="ECO:0000256" key="2">
    <source>
        <dbReference type="ARBA" id="ARBA00022692"/>
    </source>
</evidence>
<sequence length="881" mass="97366">MHAMTQFGTDALQGSVLGSWRHDIDADVSTGISGLLNDERSRDEGRESGEETDTSFESCETPLPQRGGLRYWAPRLYAWLAPRVGNRARCAIALTFALLEGSKERAWDFAGHEVNYLSIEVMACAVSLTIALCISFFMEGQWGAIRVFSFAALWRWSFVGLLFAAKSVLLTMSVESGLHHMIFVMMDNLYVIVAALVSFFVFSRLYGKLEWLSLSMLILSSPAFFIMRERCDVNYCGYFNFKHPDTNFSGIASAFVGISVGAVASVLSERIFKNLSRGIELAHRDYTLHGKYYIHRVHLDFVTFILLGAVWTWQYYFQHGPSWGSRTDVMFGSWSRRHFVLLFLTVGQMWWAGLVVQHFSTVTKSLIQTVVGVLSACIIDPMMGITLGHNWGIRSIPSTLIAILVVICAILFQTGRLNVKLLWKATGFTPKRELGGLQACRQYVMEMMCSTAKDEDAADTPSPLCGYILKYSLPVLYIVSNALQTEFQNAVSANRFFVPQSLQVGIPFCGMGLACVLTMNIYGLSGLKEAFNPRNLPKFLLLGLLQSVVGALAGLSMGLGINSSLYVAMGKIYTPLSLVLGRWILKRRYLWIEWLSVTALFDASITLAFMDAAVAGRTAGKGSSVAAILCVAASASFACIYSVIMEVALQKTTTPFIINKIRLDLGAFLWGIVFLPVMGYLGIKGGRPDLAFWVFRPSPYWDCHSVGSCNEAGAFISLNSTTVTTSQELHCLCGRGILLGWDSWIVYAALAAGVLYSWLTGKVIEHFSTVMRSVFDGFPIVLLWFVISPTTSRIPLQAFRDFYNTGPIPFINRDWGKDLMTIVNPLSAITYIEAAAQVREVMELRKKNGEEAEIALPLSSDEDSAGGSTEGSTDTQSECAC</sequence>
<accession>A0A812PY21</accession>
<dbReference type="EMBL" id="CAJNDS010002199">
    <property type="protein sequence ID" value="CAE7368674.1"/>
    <property type="molecule type" value="Genomic_DNA"/>
</dbReference>
<evidence type="ECO:0000256" key="3">
    <source>
        <dbReference type="ARBA" id="ARBA00022989"/>
    </source>
</evidence>
<dbReference type="AlphaFoldDB" id="A0A812PY21"/>
<feature type="transmembrane region" description="Helical" evidence="6">
    <location>
        <begin position="209"/>
        <end position="227"/>
    </location>
</feature>
<gene>
    <name evidence="7" type="primary">pli1</name>
    <name evidence="7" type="ORF">SNAT2548_LOCUS20069</name>
</gene>
<keyword evidence="2 6" id="KW-0812">Transmembrane</keyword>
<feature type="transmembrane region" description="Helical" evidence="6">
    <location>
        <begin position="247"/>
        <end position="267"/>
    </location>
</feature>
<evidence type="ECO:0000313" key="7">
    <source>
        <dbReference type="EMBL" id="CAE7368674.1"/>
    </source>
</evidence>
<feature type="transmembrane region" description="Helical" evidence="6">
    <location>
        <begin position="504"/>
        <end position="524"/>
    </location>
</feature>
<comment type="caution">
    <text evidence="7">The sequence shown here is derived from an EMBL/GenBank/DDBJ whole genome shotgun (WGS) entry which is preliminary data.</text>
</comment>
<feature type="transmembrane region" description="Helical" evidence="6">
    <location>
        <begin position="589"/>
        <end position="610"/>
    </location>
</feature>
<reference evidence="7" key="1">
    <citation type="submission" date="2021-02" db="EMBL/GenBank/DDBJ databases">
        <authorList>
            <person name="Dougan E. K."/>
            <person name="Rhodes N."/>
            <person name="Thang M."/>
            <person name="Chan C."/>
        </authorList>
    </citation>
    <scope>NUCLEOTIDE SEQUENCE</scope>
</reference>
<proteinExistence type="predicted"/>
<keyword evidence="3 6" id="KW-1133">Transmembrane helix</keyword>
<keyword evidence="4 6" id="KW-0472">Membrane</keyword>
<dbReference type="InterPro" id="IPR007271">
    <property type="entry name" value="Nuc_sug_transpt"/>
</dbReference>
<feature type="transmembrane region" description="Helical" evidence="6">
    <location>
        <begin position="665"/>
        <end position="683"/>
    </location>
</feature>
<evidence type="ECO:0000256" key="5">
    <source>
        <dbReference type="SAM" id="MobiDB-lite"/>
    </source>
</evidence>
<feature type="region of interest" description="Disordered" evidence="5">
    <location>
        <begin position="35"/>
        <end position="61"/>
    </location>
</feature>
<dbReference type="PANTHER" id="PTHR10231">
    <property type="entry name" value="NUCLEOTIDE-SUGAR TRANSMEMBRANE TRANSPORTER"/>
    <property type="match status" value="1"/>
</dbReference>
<evidence type="ECO:0000256" key="1">
    <source>
        <dbReference type="ARBA" id="ARBA00004141"/>
    </source>
</evidence>
<feature type="transmembrane region" description="Helical" evidence="6">
    <location>
        <begin position="177"/>
        <end position="202"/>
    </location>
</feature>
<feature type="transmembrane region" description="Helical" evidence="6">
    <location>
        <begin position="297"/>
        <end position="317"/>
    </location>
</feature>
<dbReference type="GO" id="GO:0015165">
    <property type="term" value="F:pyrimidine nucleotide-sugar transmembrane transporter activity"/>
    <property type="evidence" value="ECO:0007669"/>
    <property type="project" value="InterPro"/>
</dbReference>
<evidence type="ECO:0000256" key="4">
    <source>
        <dbReference type="ARBA" id="ARBA00023136"/>
    </source>
</evidence>
<feature type="transmembrane region" description="Helical" evidence="6">
    <location>
        <begin position="144"/>
        <end position="165"/>
    </location>
</feature>
<name>A0A812PY21_9DINO</name>
<dbReference type="Proteomes" id="UP000604046">
    <property type="component" value="Unassembled WGS sequence"/>
</dbReference>
<feature type="region of interest" description="Disordered" evidence="5">
    <location>
        <begin position="855"/>
        <end position="881"/>
    </location>
</feature>
<evidence type="ECO:0000313" key="8">
    <source>
        <dbReference type="Proteomes" id="UP000604046"/>
    </source>
</evidence>
<dbReference type="OrthoDB" id="28127at2759"/>
<feature type="compositionally biased region" description="Basic and acidic residues" evidence="5">
    <location>
        <begin position="37"/>
        <end position="49"/>
    </location>
</feature>
<keyword evidence="8" id="KW-1185">Reference proteome</keyword>
<feature type="transmembrane region" description="Helical" evidence="6">
    <location>
        <begin position="116"/>
        <end position="137"/>
    </location>
</feature>
<protein>
    <submittedName>
        <fullName evidence="7">Pli1 protein</fullName>
    </submittedName>
</protein>
<feature type="transmembrane region" description="Helical" evidence="6">
    <location>
        <begin position="622"/>
        <end position="644"/>
    </location>
</feature>
<feature type="compositionally biased region" description="Polar residues" evidence="5">
    <location>
        <begin position="866"/>
        <end position="881"/>
    </location>
</feature>
<evidence type="ECO:0000256" key="6">
    <source>
        <dbReference type="SAM" id="Phobius"/>
    </source>
</evidence>
<feature type="transmembrane region" description="Helical" evidence="6">
    <location>
        <begin position="391"/>
        <end position="412"/>
    </location>
</feature>